<keyword evidence="3" id="KW-1185">Reference proteome</keyword>
<sequence length="139" mass="14728">MLRTAATAAALVLLAVLVPGAARAAEVYPGLDLDAALSALERAPVHRVPGAQARLDEAALRPLLDPDTRVLVTPYAPLELPLAQRYDLVDRPLAGWARDRDLDVVLVTGTRVRIVGEATVGASALDDLRENLAHLDVTA</sequence>
<keyword evidence="1" id="KW-0732">Signal</keyword>
<dbReference type="RefSeq" id="WP_141277815.1">
    <property type="nucleotide sequence ID" value="NZ_BAAARZ010000080.1"/>
</dbReference>
<feature type="chain" id="PRO_5021434929" evidence="1">
    <location>
        <begin position="25"/>
        <end position="139"/>
    </location>
</feature>
<dbReference type="Proteomes" id="UP000320338">
    <property type="component" value="Unassembled WGS sequence"/>
</dbReference>
<dbReference type="OrthoDB" id="3341722at2"/>
<gene>
    <name evidence="2" type="ORF">PHY01_15240</name>
</gene>
<accession>A0A4Y3WLW6</accession>
<organism evidence="2 3">
    <name type="scientific">Pseudonocardia hydrocarbonoxydans</name>
    <dbReference type="NCBI Taxonomy" id="76726"/>
    <lineage>
        <taxon>Bacteria</taxon>
        <taxon>Bacillati</taxon>
        <taxon>Actinomycetota</taxon>
        <taxon>Actinomycetes</taxon>
        <taxon>Pseudonocardiales</taxon>
        <taxon>Pseudonocardiaceae</taxon>
        <taxon>Pseudonocardia</taxon>
    </lineage>
</organism>
<protein>
    <submittedName>
        <fullName evidence="2">Uncharacterized protein</fullName>
    </submittedName>
</protein>
<feature type="signal peptide" evidence="1">
    <location>
        <begin position="1"/>
        <end position="24"/>
    </location>
</feature>
<evidence type="ECO:0000313" key="2">
    <source>
        <dbReference type="EMBL" id="GEC19241.1"/>
    </source>
</evidence>
<name>A0A4Y3WLW6_9PSEU</name>
<dbReference type="EMBL" id="BJNG01000014">
    <property type="protein sequence ID" value="GEC19241.1"/>
    <property type="molecule type" value="Genomic_DNA"/>
</dbReference>
<dbReference type="AlphaFoldDB" id="A0A4Y3WLW6"/>
<reference evidence="2 3" key="1">
    <citation type="submission" date="2019-06" db="EMBL/GenBank/DDBJ databases">
        <title>Whole genome shotgun sequence of Pseudonocardia hydrocarbonoxydans NBRC 14498.</title>
        <authorList>
            <person name="Hosoyama A."/>
            <person name="Uohara A."/>
            <person name="Ohji S."/>
            <person name="Ichikawa N."/>
        </authorList>
    </citation>
    <scope>NUCLEOTIDE SEQUENCE [LARGE SCALE GENOMIC DNA]</scope>
    <source>
        <strain evidence="2 3">NBRC 14498</strain>
    </source>
</reference>
<proteinExistence type="predicted"/>
<comment type="caution">
    <text evidence="2">The sequence shown here is derived from an EMBL/GenBank/DDBJ whole genome shotgun (WGS) entry which is preliminary data.</text>
</comment>
<evidence type="ECO:0000313" key="3">
    <source>
        <dbReference type="Proteomes" id="UP000320338"/>
    </source>
</evidence>
<evidence type="ECO:0000256" key="1">
    <source>
        <dbReference type="SAM" id="SignalP"/>
    </source>
</evidence>